<organism evidence="7 8">
    <name type="scientific">Cavenderia fasciculata</name>
    <name type="common">Slime mold</name>
    <name type="synonym">Dictyostelium fasciculatum</name>
    <dbReference type="NCBI Taxonomy" id="261658"/>
    <lineage>
        <taxon>Eukaryota</taxon>
        <taxon>Amoebozoa</taxon>
        <taxon>Evosea</taxon>
        <taxon>Eumycetozoa</taxon>
        <taxon>Dictyostelia</taxon>
        <taxon>Acytosteliales</taxon>
        <taxon>Cavenderiaceae</taxon>
        <taxon>Cavenderia</taxon>
    </lineage>
</organism>
<dbReference type="OrthoDB" id="20459at2759"/>
<gene>
    <name evidence="7" type="ORF">DFA_06024</name>
</gene>
<protein>
    <submittedName>
        <fullName evidence="7">Uncharacterized protein</fullName>
    </submittedName>
</protein>
<dbReference type="PRINTS" id="PR00304">
    <property type="entry name" value="TCOMPLEXTCP1"/>
</dbReference>
<dbReference type="Gene3D" id="3.30.260.10">
    <property type="entry name" value="TCP-1-like chaperonin intermediate domain"/>
    <property type="match status" value="1"/>
</dbReference>
<evidence type="ECO:0000256" key="6">
    <source>
        <dbReference type="RuleBase" id="RU004187"/>
    </source>
</evidence>
<dbReference type="Gene3D" id="3.50.7.10">
    <property type="entry name" value="GroEL"/>
    <property type="match status" value="1"/>
</dbReference>
<keyword evidence="4 6" id="KW-0143">Chaperone</keyword>
<dbReference type="Gene3D" id="1.10.560.10">
    <property type="entry name" value="GroEL-like equatorial domain"/>
    <property type="match status" value="1"/>
</dbReference>
<sequence length="592" mass="66075">MIKKPLPNHITNVFEENFRVIESIANLIRGGYGPNGKSKLISRVNYSYDVIDNKGTLSNTPSNVVLPTVDVLLTKDSYTIIRSLNEYKSPIYHILLQSLSNFKRQNSGGVCSLVLLTNSILENIIQLLRLNISPSLIIKVIEQCKVYINHFILLLIQSNNNNNNNKSNNIKNININDDNNNNNNEIFESIVKTSLSGNVLSTYSNTASRLIKDLIKIIGPSLNNDQFNILKVLGKVDGLQHLANNSNANNQNEKIDSSSMVINGIIYKSTFSYAGSESFSKYIENPKILFIDSDIELKKEKENTMIEMNSVGEYNQYMDFEKNQFLKQLDQVYEKKIDIVLSKKSIGDVATVEFAEQEMFASGRVELTTMNRLVGSLGGVVQSTLWDLATEDRFYGHCNSYRRIRLDEKQFELFEQPKHRPYATVLLSGTNSVFLDEAMGGLTDAITTIKNIHASQGWVTLGGGSFEIMLSHALDQFQQQQPAEPGSEQQQQMDEKQLMIVESIKLGLKSIVQILFNNASTGGATDDKGSVKIDQLFDDGGQGSTGQPSLLGVHKNGTIGNMADHNIWEPLNSKIGYVNESLDLVCLLLSVY</sequence>
<dbReference type="SUPFAM" id="SSF48592">
    <property type="entry name" value="GroEL equatorial domain-like"/>
    <property type="match status" value="1"/>
</dbReference>
<evidence type="ECO:0000256" key="3">
    <source>
        <dbReference type="ARBA" id="ARBA00022840"/>
    </source>
</evidence>
<dbReference type="RefSeq" id="XP_004361737.1">
    <property type="nucleotide sequence ID" value="XM_004361680.1"/>
</dbReference>
<dbReference type="Proteomes" id="UP000007797">
    <property type="component" value="Unassembled WGS sequence"/>
</dbReference>
<dbReference type="GO" id="GO:0005524">
    <property type="term" value="F:ATP binding"/>
    <property type="evidence" value="ECO:0007669"/>
    <property type="project" value="UniProtKB-KW"/>
</dbReference>
<comment type="function">
    <text evidence="5">Molecular chaperone; assists the folding of proteins upon ATP hydrolysis. Known to play a role, in vitro, in the folding of actin and tubulin.</text>
</comment>
<accession>F4PJW2</accession>
<dbReference type="GeneID" id="14876080"/>
<comment type="similarity">
    <text evidence="1 6">Belongs to the TCP-1 chaperonin family.</text>
</comment>
<keyword evidence="3 6" id="KW-0067">ATP-binding</keyword>
<keyword evidence="2 6" id="KW-0547">Nucleotide-binding</keyword>
<dbReference type="STRING" id="1054147.F4PJW2"/>
<dbReference type="InterPro" id="IPR027409">
    <property type="entry name" value="GroEL-like_apical_dom_sf"/>
</dbReference>
<dbReference type="PANTHER" id="PTHR11353">
    <property type="entry name" value="CHAPERONIN"/>
    <property type="match status" value="1"/>
</dbReference>
<dbReference type="Pfam" id="PF00118">
    <property type="entry name" value="Cpn60_TCP1"/>
    <property type="match status" value="1"/>
</dbReference>
<evidence type="ECO:0000313" key="7">
    <source>
        <dbReference type="EMBL" id="EGG23886.1"/>
    </source>
</evidence>
<reference evidence="8" key="1">
    <citation type="journal article" date="2011" name="Genome Res.">
        <title>Phylogeny-wide analysis of social amoeba genomes highlights ancient origins for complex intercellular communication.</title>
        <authorList>
            <person name="Heidel A.J."/>
            <person name="Lawal H.M."/>
            <person name="Felder M."/>
            <person name="Schilde C."/>
            <person name="Helps N.R."/>
            <person name="Tunggal B."/>
            <person name="Rivero F."/>
            <person name="John U."/>
            <person name="Schleicher M."/>
            <person name="Eichinger L."/>
            <person name="Platzer M."/>
            <person name="Noegel A.A."/>
            <person name="Schaap P."/>
            <person name="Gloeckner G."/>
        </authorList>
    </citation>
    <scope>NUCLEOTIDE SEQUENCE [LARGE SCALE GENOMIC DNA]</scope>
    <source>
        <strain evidence="8">SH3</strain>
    </source>
</reference>
<dbReference type="AlphaFoldDB" id="F4PJW2"/>
<dbReference type="SUPFAM" id="SSF52029">
    <property type="entry name" value="GroEL apical domain-like"/>
    <property type="match status" value="1"/>
</dbReference>
<dbReference type="InterPro" id="IPR017998">
    <property type="entry name" value="Chaperone_TCP-1"/>
</dbReference>
<proteinExistence type="inferred from homology"/>
<dbReference type="OMA" id="CINIEEN"/>
<dbReference type="InterPro" id="IPR027413">
    <property type="entry name" value="GROEL-like_equatorial_sf"/>
</dbReference>
<evidence type="ECO:0000313" key="8">
    <source>
        <dbReference type="Proteomes" id="UP000007797"/>
    </source>
</evidence>
<evidence type="ECO:0000256" key="4">
    <source>
        <dbReference type="ARBA" id="ARBA00023186"/>
    </source>
</evidence>
<dbReference type="InterPro" id="IPR002423">
    <property type="entry name" value="Cpn60/GroEL/TCP-1"/>
</dbReference>
<evidence type="ECO:0000256" key="2">
    <source>
        <dbReference type="ARBA" id="ARBA00022741"/>
    </source>
</evidence>
<dbReference type="KEGG" id="dfa:DFA_06024"/>
<keyword evidence="8" id="KW-1185">Reference proteome</keyword>
<evidence type="ECO:0000256" key="5">
    <source>
        <dbReference type="ARBA" id="ARBA00024677"/>
    </source>
</evidence>
<dbReference type="EMBL" id="GL883007">
    <property type="protein sequence ID" value="EGG23886.1"/>
    <property type="molecule type" value="Genomic_DNA"/>
</dbReference>
<name>F4PJW2_CACFS</name>
<dbReference type="GO" id="GO:0140662">
    <property type="term" value="F:ATP-dependent protein folding chaperone"/>
    <property type="evidence" value="ECO:0007669"/>
    <property type="project" value="InterPro"/>
</dbReference>
<dbReference type="SUPFAM" id="SSF54849">
    <property type="entry name" value="GroEL-intermediate domain like"/>
    <property type="match status" value="1"/>
</dbReference>
<evidence type="ECO:0000256" key="1">
    <source>
        <dbReference type="ARBA" id="ARBA00008020"/>
    </source>
</evidence>
<dbReference type="InterPro" id="IPR027410">
    <property type="entry name" value="TCP-1-like_intermed_sf"/>
</dbReference>